<organism evidence="9 10">
    <name type="scientific">Plantactinospora soyae</name>
    <dbReference type="NCBI Taxonomy" id="1544732"/>
    <lineage>
        <taxon>Bacteria</taxon>
        <taxon>Bacillati</taxon>
        <taxon>Actinomycetota</taxon>
        <taxon>Actinomycetes</taxon>
        <taxon>Micromonosporales</taxon>
        <taxon>Micromonosporaceae</taxon>
        <taxon>Plantactinospora</taxon>
    </lineage>
</organism>
<keyword evidence="4" id="KW-0808">Transferase</keyword>
<dbReference type="EMBL" id="JADBEB010000001">
    <property type="protein sequence ID" value="MBE1484686.1"/>
    <property type="molecule type" value="Genomic_DNA"/>
</dbReference>
<evidence type="ECO:0000259" key="8">
    <source>
        <dbReference type="PROSITE" id="PS50906"/>
    </source>
</evidence>
<sequence>METQNWPIRSKIVALVAVPIVALLALWIFATTLTVAPASSLLAARTLLDEVGRPGEALVVELQQERRLSVLQLTDRNSTPALTDQRARTDQAIAEFRRRTSSGDLRDSTSELLDARVDQLLTAVEALPSGRVFIDRRSVDASGALGLYSGVIDAAFRTFAALNTLPDDTLNREARSLTELGRAREVLAQADALLAGVFSAGRFGPGEHAQIVQIIGTHRFLYAEVIADLPDADRADYQRLTEGDSFVRLRRMEDDLIGRGGTSVALPVTGQAWQSSYEQVQRELREFELAGAEGLTERSRPVALGILVRLGLAGLLGFAAVLISAVIALRIGRSLVRRLTSLRADALVMANDRLPDVVGRLRKGEDVDVAREAPPLDYGKDEIGQVGQAFSEVQQTAIASAIDEAALRRGLRDVFLNIARRSQTLLHRQLALLDRMERRVAQPDELADLFRLDHMATRMRRHAEDLVVLAGAAPGRGWRNPVSMVDVIRGAISEVEDYARVDLVSVPPAATAGRAVGDVIHLLAELIENATSFSPPHTRVHITGHEVANGYVIEIEDRGLGMTAEAIEQANRRLVDPPDFDPANSARLGLFVVALLGARHGVQVELRVSPYGGVTAVVRIPGDLVVPDTGTPALPTGRSGAAADDAAADGGGSGAEPRRPDPAPTGPAAPGPVTVPTPAGPTSGAGPARPTSAAPTSAAPTSASQATPTPRSGSGSGSGLGPRRKAGAALEALVAASAKAGAGAVRPTAADPAARRPGAADPAALRPGAVDPAAPRPGAVDPGAPRPGESPVETSGGGAADVTGSGAEGVAATQPSARPVRKPLGSGVEQSAAGGARTTDGGAAGTGMTDDTVVIPVVTAGGPVRPAAAPVGEDGLPRRVRQTSLAPQLRNGPGAASDRTGRDRTARERTAGGTAGNGVSPVVDQLPDEPPPRTPEQIRAVMSALQAGTARGRRDADPPAPAGGTSDTSTRVTDPGSTNSEGDG</sequence>
<feature type="transmembrane region" description="Helical" evidence="7">
    <location>
        <begin position="12"/>
        <end position="30"/>
    </location>
</feature>
<dbReference type="Gene3D" id="6.10.340.10">
    <property type="match status" value="1"/>
</dbReference>
<evidence type="ECO:0000256" key="5">
    <source>
        <dbReference type="ARBA" id="ARBA00022777"/>
    </source>
</evidence>
<evidence type="ECO:0000256" key="4">
    <source>
        <dbReference type="ARBA" id="ARBA00022679"/>
    </source>
</evidence>
<feature type="compositionally biased region" description="Polar residues" evidence="6">
    <location>
        <begin position="965"/>
        <end position="984"/>
    </location>
</feature>
<feature type="compositionally biased region" description="Basic and acidic residues" evidence="6">
    <location>
        <begin position="899"/>
        <end position="910"/>
    </location>
</feature>
<evidence type="ECO:0000313" key="10">
    <source>
        <dbReference type="Proteomes" id="UP000649753"/>
    </source>
</evidence>
<feature type="region of interest" description="Disordered" evidence="6">
    <location>
        <begin position="624"/>
        <end position="726"/>
    </location>
</feature>
<keyword evidence="7" id="KW-0472">Membrane</keyword>
<dbReference type="GO" id="GO:0004673">
    <property type="term" value="F:protein histidine kinase activity"/>
    <property type="evidence" value="ECO:0007669"/>
    <property type="project" value="UniProtKB-EC"/>
</dbReference>
<comment type="caution">
    <text evidence="9">The sequence shown here is derived from an EMBL/GenBank/DDBJ whole genome shotgun (WGS) entry which is preliminary data.</text>
</comment>
<keyword evidence="10" id="KW-1185">Reference proteome</keyword>
<feature type="compositionally biased region" description="Low complexity" evidence="6">
    <location>
        <begin position="832"/>
        <end position="872"/>
    </location>
</feature>
<protein>
    <recommendedName>
        <fullName evidence="2">histidine kinase</fullName>
        <ecNumber evidence="2">2.7.13.3</ecNumber>
    </recommendedName>
</protein>
<dbReference type="InterPro" id="IPR013587">
    <property type="entry name" value="Nitrate/nitrite_sensing"/>
</dbReference>
<evidence type="ECO:0000256" key="6">
    <source>
        <dbReference type="SAM" id="MobiDB-lite"/>
    </source>
</evidence>
<feature type="domain" description="NIT" evidence="8">
    <location>
        <begin position="53"/>
        <end position="302"/>
    </location>
</feature>
<name>A0A927M0Z3_9ACTN</name>
<dbReference type="PANTHER" id="PTHR45436:SF5">
    <property type="entry name" value="SENSOR HISTIDINE KINASE TRCS"/>
    <property type="match status" value="1"/>
</dbReference>
<gene>
    <name evidence="9" type="ORF">H4W31_000324</name>
</gene>
<evidence type="ECO:0000256" key="2">
    <source>
        <dbReference type="ARBA" id="ARBA00012438"/>
    </source>
</evidence>
<dbReference type="Proteomes" id="UP000649753">
    <property type="component" value="Unassembled WGS sequence"/>
</dbReference>
<dbReference type="SMART" id="SM00387">
    <property type="entry name" value="HATPase_c"/>
    <property type="match status" value="1"/>
</dbReference>
<proteinExistence type="predicted"/>
<dbReference type="Gene3D" id="3.30.565.10">
    <property type="entry name" value="Histidine kinase-like ATPase, C-terminal domain"/>
    <property type="match status" value="1"/>
</dbReference>
<dbReference type="InterPro" id="IPR036890">
    <property type="entry name" value="HATPase_C_sf"/>
</dbReference>
<feature type="region of interest" description="Disordered" evidence="6">
    <location>
        <begin position="738"/>
        <end position="984"/>
    </location>
</feature>
<evidence type="ECO:0000256" key="3">
    <source>
        <dbReference type="ARBA" id="ARBA00022553"/>
    </source>
</evidence>
<reference evidence="9" key="1">
    <citation type="submission" date="2020-10" db="EMBL/GenBank/DDBJ databases">
        <title>Sequencing the genomes of 1000 actinobacteria strains.</title>
        <authorList>
            <person name="Klenk H.-P."/>
        </authorList>
    </citation>
    <scope>NUCLEOTIDE SEQUENCE</scope>
    <source>
        <strain evidence="9">DSM 46832</strain>
    </source>
</reference>
<dbReference type="InterPro" id="IPR050428">
    <property type="entry name" value="TCS_sensor_his_kinase"/>
</dbReference>
<feature type="compositionally biased region" description="Low complexity" evidence="6">
    <location>
        <begin position="738"/>
        <end position="769"/>
    </location>
</feature>
<dbReference type="GO" id="GO:0000160">
    <property type="term" value="P:phosphorelay signal transduction system"/>
    <property type="evidence" value="ECO:0007669"/>
    <property type="project" value="TreeGrafter"/>
</dbReference>
<dbReference type="AlphaFoldDB" id="A0A927M0Z3"/>
<dbReference type="Pfam" id="PF02518">
    <property type="entry name" value="HATPase_c"/>
    <property type="match status" value="1"/>
</dbReference>
<dbReference type="EC" id="2.7.13.3" evidence="2"/>
<dbReference type="RefSeq" id="WP_225945347.1">
    <property type="nucleotide sequence ID" value="NZ_JADBEB010000001.1"/>
</dbReference>
<dbReference type="PROSITE" id="PS50906">
    <property type="entry name" value="NIT"/>
    <property type="match status" value="1"/>
</dbReference>
<evidence type="ECO:0000313" key="9">
    <source>
        <dbReference type="EMBL" id="MBE1484686.1"/>
    </source>
</evidence>
<dbReference type="Pfam" id="PF08376">
    <property type="entry name" value="NIT"/>
    <property type="match status" value="1"/>
</dbReference>
<evidence type="ECO:0000256" key="7">
    <source>
        <dbReference type="SAM" id="Phobius"/>
    </source>
</evidence>
<evidence type="ECO:0000256" key="1">
    <source>
        <dbReference type="ARBA" id="ARBA00000085"/>
    </source>
</evidence>
<comment type="catalytic activity">
    <reaction evidence="1">
        <text>ATP + protein L-histidine = ADP + protein N-phospho-L-histidine.</text>
        <dbReference type="EC" id="2.7.13.3"/>
    </reaction>
</comment>
<feature type="compositionally biased region" description="Low complexity" evidence="6">
    <location>
        <begin position="680"/>
        <end position="713"/>
    </location>
</feature>
<keyword evidence="3" id="KW-0597">Phosphoprotein</keyword>
<dbReference type="InterPro" id="IPR010910">
    <property type="entry name" value="Nitrate/nitrite_sensing_bac"/>
</dbReference>
<feature type="compositionally biased region" description="Pro residues" evidence="6">
    <location>
        <begin position="662"/>
        <end position="679"/>
    </location>
</feature>
<dbReference type="GO" id="GO:0005886">
    <property type="term" value="C:plasma membrane"/>
    <property type="evidence" value="ECO:0007669"/>
    <property type="project" value="TreeGrafter"/>
</dbReference>
<accession>A0A927M0Z3</accession>
<keyword evidence="5" id="KW-0418">Kinase</keyword>
<dbReference type="InterPro" id="IPR003594">
    <property type="entry name" value="HATPase_dom"/>
</dbReference>
<dbReference type="SUPFAM" id="SSF55874">
    <property type="entry name" value="ATPase domain of HSP90 chaperone/DNA topoisomerase II/histidine kinase"/>
    <property type="match status" value="1"/>
</dbReference>
<keyword evidence="7" id="KW-1133">Transmembrane helix</keyword>
<dbReference type="PANTHER" id="PTHR45436">
    <property type="entry name" value="SENSOR HISTIDINE KINASE YKOH"/>
    <property type="match status" value="1"/>
</dbReference>
<keyword evidence="7" id="KW-0812">Transmembrane</keyword>